<reference evidence="3" key="1">
    <citation type="submission" date="2019-12" db="EMBL/GenBank/DDBJ databases">
        <title>Complete genome of Terracaulis silvestris 0127_4.</title>
        <authorList>
            <person name="Vieira S."/>
            <person name="Riedel T."/>
            <person name="Sproer C."/>
            <person name="Pascual J."/>
            <person name="Boedeker C."/>
            <person name="Overmann J."/>
        </authorList>
    </citation>
    <scope>NUCLEOTIDE SEQUENCE [LARGE SCALE GENOMIC DNA]</scope>
    <source>
        <strain evidence="3">0127_4</strain>
    </source>
</reference>
<dbReference type="EMBL" id="CP047045">
    <property type="protein sequence ID" value="QGZ93758.1"/>
    <property type="molecule type" value="Genomic_DNA"/>
</dbReference>
<dbReference type="SUPFAM" id="SSF52096">
    <property type="entry name" value="ClpP/crotonase"/>
    <property type="match status" value="1"/>
</dbReference>
<dbReference type="EC" id="4.2.1.17" evidence="2"/>
<dbReference type="Proteomes" id="UP000431269">
    <property type="component" value="Chromosome"/>
</dbReference>
<organism evidence="2 3">
    <name type="scientific">Terricaulis silvestris</name>
    <dbReference type="NCBI Taxonomy" id="2686094"/>
    <lineage>
        <taxon>Bacteria</taxon>
        <taxon>Pseudomonadati</taxon>
        <taxon>Pseudomonadota</taxon>
        <taxon>Alphaproteobacteria</taxon>
        <taxon>Caulobacterales</taxon>
        <taxon>Caulobacteraceae</taxon>
        <taxon>Terricaulis</taxon>
    </lineage>
</organism>
<dbReference type="AlphaFoldDB" id="A0A6I6MKL0"/>
<dbReference type="CDD" id="cd06558">
    <property type="entry name" value="crotonase-like"/>
    <property type="match status" value="1"/>
</dbReference>
<accession>A0A6I6MKL0</accession>
<dbReference type="RefSeq" id="WP_158764751.1">
    <property type="nucleotide sequence ID" value="NZ_CP047045.1"/>
</dbReference>
<dbReference type="Gene3D" id="1.10.12.10">
    <property type="entry name" value="Lyase 2-enoyl-coa Hydratase, Chain A, domain 2"/>
    <property type="match status" value="1"/>
</dbReference>
<dbReference type="InterPro" id="IPR014748">
    <property type="entry name" value="Enoyl-CoA_hydra_C"/>
</dbReference>
<keyword evidence="2" id="KW-0456">Lyase</keyword>
<gene>
    <name evidence="2" type="primary">echA8_3</name>
    <name evidence="2" type="ORF">DSM104635_00571</name>
</gene>
<evidence type="ECO:0000313" key="2">
    <source>
        <dbReference type="EMBL" id="QGZ93758.1"/>
    </source>
</evidence>
<dbReference type="InterPro" id="IPR001753">
    <property type="entry name" value="Enoyl-CoA_hydra/iso"/>
</dbReference>
<comment type="similarity">
    <text evidence="1">Belongs to the enoyl-CoA hydratase/isomerase family.</text>
</comment>
<evidence type="ECO:0000313" key="3">
    <source>
        <dbReference type="Proteomes" id="UP000431269"/>
    </source>
</evidence>
<keyword evidence="3" id="KW-1185">Reference proteome</keyword>
<name>A0A6I6MKL0_9CAUL</name>
<evidence type="ECO:0000256" key="1">
    <source>
        <dbReference type="ARBA" id="ARBA00005254"/>
    </source>
</evidence>
<proteinExistence type="inferred from homology"/>
<sequence>MDFSTYQTIVFSREGRVLTITLNRPDKLNATDALMHEELARVFTEAARDPESDVIIFTGAGRAFCAGGDIRWMQDMIEDQSKFEKTGREAKQIVFSILDCEKPIIAKVNGHATGLGCTMALLCDVIFVSDAAKLGDPHVSVGFVAGDGGAVIWPQLIGYARAKELLMTGDLITAERAASIGLVNHALPAAELDEAVAAFARRLTQGAIKAISWTKVSVNIGLKQLAHSIMDASIAYEAMSNQTAEHKEAVAAFLEKRKPNFTGA</sequence>
<dbReference type="InterPro" id="IPR029045">
    <property type="entry name" value="ClpP/crotonase-like_dom_sf"/>
</dbReference>
<dbReference type="GO" id="GO:0004300">
    <property type="term" value="F:enoyl-CoA hydratase activity"/>
    <property type="evidence" value="ECO:0007669"/>
    <property type="project" value="UniProtKB-EC"/>
</dbReference>
<protein>
    <submittedName>
        <fullName evidence="2">Putative enoyl-CoA hydratase echA8</fullName>
        <ecNumber evidence="2">4.2.1.17</ecNumber>
    </submittedName>
</protein>
<dbReference type="Gene3D" id="3.90.226.10">
    <property type="entry name" value="2-enoyl-CoA Hydratase, Chain A, domain 1"/>
    <property type="match status" value="1"/>
</dbReference>
<dbReference type="KEGG" id="tsv:DSM104635_00571"/>
<dbReference type="PANTHER" id="PTHR43459">
    <property type="entry name" value="ENOYL-COA HYDRATASE"/>
    <property type="match status" value="1"/>
</dbReference>
<dbReference type="PANTHER" id="PTHR43459:SF1">
    <property type="entry name" value="EG:BACN32G11.4 PROTEIN"/>
    <property type="match status" value="1"/>
</dbReference>
<dbReference type="Pfam" id="PF00378">
    <property type="entry name" value="ECH_1"/>
    <property type="match status" value="1"/>
</dbReference>